<protein>
    <submittedName>
        <fullName evidence="2">Uncharacterized protein</fullName>
    </submittedName>
</protein>
<dbReference type="AlphaFoldDB" id="A0AAN4Z2E0"/>
<dbReference type="Proteomes" id="UP001328107">
    <property type="component" value="Unassembled WGS sequence"/>
</dbReference>
<organism evidence="2 3">
    <name type="scientific">Pristionchus mayeri</name>
    <dbReference type="NCBI Taxonomy" id="1317129"/>
    <lineage>
        <taxon>Eukaryota</taxon>
        <taxon>Metazoa</taxon>
        <taxon>Ecdysozoa</taxon>
        <taxon>Nematoda</taxon>
        <taxon>Chromadorea</taxon>
        <taxon>Rhabditida</taxon>
        <taxon>Rhabditina</taxon>
        <taxon>Diplogasteromorpha</taxon>
        <taxon>Diplogasteroidea</taxon>
        <taxon>Neodiplogasteridae</taxon>
        <taxon>Pristionchus</taxon>
    </lineage>
</organism>
<feature type="region of interest" description="Disordered" evidence="1">
    <location>
        <begin position="73"/>
        <end position="92"/>
    </location>
</feature>
<accession>A0AAN4Z2E0</accession>
<reference evidence="3" key="1">
    <citation type="submission" date="2022-10" db="EMBL/GenBank/DDBJ databases">
        <title>Genome assembly of Pristionchus species.</title>
        <authorList>
            <person name="Yoshida K."/>
            <person name="Sommer R.J."/>
        </authorList>
    </citation>
    <scope>NUCLEOTIDE SEQUENCE [LARGE SCALE GENOMIC DNA]</scope>
    <source>
        <strain evidence="3">RS5460</strain>
    </source>
</reference>
<sequence length="92" mass="10119">SHHVEVDGIVAEMGQPRTIGGSLSGIYAVDAWRRCFRGDHISDSTARFSIVAHASCHRTRSIQARPDLLLASLRRDGAENTNDEEKDGSSHY</sequence>
<proteinExistence type="predicted"/>
<gene>
    <name evidence="2" type="ORF">PMAYCL1PPCAC_00190</name>
</gene>
<dbReference type="EMBL" id="BTRK01000001">
    <property type="protein sequence ID" value="GMR29995.1"/>
    <property type="molecule type" value="Genomic_DNA"/>
</dbReference>
<evidence type="ECO:0000313" key="2">
    <source>
        <dbReference type="EMBL" id="GMR29995.1"/>
    </source>
</evidence>
<evidence type="ECO:0000313" key="3">
    <source>
        <dbReference type="Proteomes" id="UP001328107"/>
    </source>
</evidence>
<name>A0AAN4Z2E0_9BILA</name>
<evidence type="ECO:0000256" key="1">
    <source>
        <dbReference type="SAM" id="MobiDB-lite"/>
    </source>
</evidence>
<comment type="caution">
    <text evidence="2">The sequence shown here is derived from an EMBL/GenBank/DDBJ whole genome shotgun (WGS) entry which is preliminary data.</text>
</comment>
<feature type="non-terminal residue" evidence="2">
    <location>
        <position position="1"/>
    </location>
</feature>
<keyword evidence="3" id="KW-1185">Reference proteome</keyword>
<feature type="non-terminal residue" evidence="2">
    <location>
        <position position="92"/>
    </location>
</feature>